<protein>
    <submittedName>
        <fullName evidence="1">Uncharacterized protein</fullName>
    </submittedName>
</protein>
<evidence type="ECO:0000313" key="1">
    <source>
        <dbReference type="EMBL" id="EJW89334.1"/>
    </source>
</evidence>
<name>J9FPL7_9ZZZZ</name>
<dbReference type="AlphaFoldDB" id="J9FPL7"/>
<proteinExistence type="predicted"/>
<sequence length="46" mass="5143">MKEHLAVAYRIVLDKGRLGKAIGFQTHFFSATGITLVKIDMEHTVV</sequence>
<accession>J9FPL7</accession>
<reference evidence="1" key="1">
    <citation type="journal article" date="2012" name="PLoS ONE">
        <title>Gene sets for utilization of primary and secondary nutrition supplies in the distal gut of endangered iberian lynx.</title>
        <authorList>
            <person name="Alcaide M."/>
            <person name="Messina E."/>
            <person name="Richter M."/>
            <person name="Bargiela R."/>
            <person name="Peplies J."/>
            <person name="Huws S.A."/>
            <person name="Newbold C.J."/>
            <person name="Golyshin P.N."/>
            <person name="Simon M.A."/>
            <person name="Lopez G."/>
            <person name="Yakimov M.M."/>
            <person name="Ferrer M."/>
        </authorList>
    </citation>
    <scope>NUCLEOTIDE SEQUENCE</scope>
</reference>
<comment type="caution">
    <text evidence="1">The sequence shown here is derived from an EMBL/GenBank/DDBJ whole genome shotgun (WGS) entry which is preliminary data.</text>
</comment>
<gene>
    <name evidence="1" type="ORF">EVA_22559</name>
</gene>
<organism evidence="1">
    <name type="scientific">gut metagenome</name>
    <dbReference type="NCBI Taxonomy" id="749906"/>
    <lineage>
        <taxon>unclassified sequences</taxon>
        <taxon>metagenomes</taxon>
        <taxon>organismal metagenomes</taxon>
    </lineage>
</organism>
<dbReference type="EMBL" id="AMCI01009536">
    <property type="protein sequence ID" value="EJW89334.1"/>
    <property type="molecule type" value="Genomic_DNA"/>
</dbReference>